<reference evidence="2" key="1">
    <citation type="journal article" date="2023" name="G3 (Bethesda)">
        <title>Genome assembly and association tests identify interacting loci associated with vigor, precocity, and sex in interspecific pistachio rootstocks.</title>
        <authorList>
            <person name="Palmer W."/>
            <person name="Jacygrad E."/>
            <person name="Sagayaradj S."/>
            <person name="Cavanaugh K."/>
            <person name="Han R."/>
            <person name="Bertier L."/>
            <person name="Beede B."/>
            <person name="Kafkas S."/>
            <person name="Golino D."/>
            <person name="Preece J."/>
            <person name="Michelmore R."/>
        </authorList>
    </citation>
    <scope>NUCLEOTIDE SEQUENCE [LARGE SCALE GENOMIC DNA]</scope>
</reference>
<organism evidence="1 2">
    <name type="scientific">Pistacia atlantica</name>
    <dbReference type="NCBI Taxonomy" id="434234"/>
    <lineage>
        <taxon>Eukaryota</taxon>
        <taxon>Viridiplantae</taxon>
        <taxon>Streptophyta</taxon>
        <taxon>Embryophyta</taxon>
        <taxon>Tracheophyta</taxon>
        <taxon>Spermatophyta</taxon>
        <taxon>Magnoliopsida</taxon>
        <taxon>eudicotyledons</taxon>
        <taxon>Gunneridae</taxon>
        <taxon>Pentapetalae</taxon>
        <taxon>rosids</taxon>
        <taxon>malvids</taxon>
        <taxon>Sapindales</taxon>
        <taxon>Anacardiaceae</taxon>
        <taxon>Pistacia</taxon>
    </lineage>
</organism>
<proteinExistence type="predicted"/>
<name>A0ACC1C0L1_9ROSI</name>
<protein>
    <submittedName>
        <fullName evidence="1">Uncharacterized protein</fullName>
    </submittedName>
</protein>
<dbReference type="Proteomes" id="UP001164250">
    <property type="component" value="Chromosome 2"/>
</dbReference>
<sequence length="81" mass="8601">MEDFNAVFESAVQTENEDDKSKSPETELPQPPDSNPTGQPAEAWKSGLCACCNNPCNGDTLSLSLSLSGFILNCVNVLSPP</sequence>
<comment type="caution">
    <text evidence="1">The sequence shown here is derived from an EMBL/GenBank/DDBJ whole genome shotgun (WGS) entry which is preliminary data.</text>
</comment>
<keyword evidence="2" id="KW-1185">Reference proteome</keyword>
<evidence type="ECO:0000313" key="1">
    <source>
        <dbReference type="EMBL" id="KAJ0105514.1"/>
    </source>
</evidence>
<evidence type="ECO:0000313" key="2">
    <source>
        <dbReference type="Proteomes" id="UP001164250"/>
    </source>
</evidence>
<accession>A0ACC1C0L1</accession>
<dbReference type="EMBL" id="CM047898">
    <property type="protein sequence ID" value="KAJ0105514.1"/>
    <property type="molecule type" value="Genomic_DNA"/>
</dbReference>
<gene>
    <name evidence="1" type="ORF">Patl1_18624</name>
</gene>